<feature type="region of interest" description="Disordered" evidence="1">
    <location>
        <begin position="663"/>
        <end position="788"/>
    </location>
</feature>
<sequence length="788" mass="86985">MRIFISGLLLFILVVVTQARFVSWRDINTPKRDHVSRHAEKSAAVYPAPKLNLRVEPPSTKDKVAGISNILKGTVNGISRDTVFEVDETPSSPDQQGSDVEDPEKEILPIEANSYEPNISQKDSESEYRPTTPSAVLQLEEPLSGKSGSQNTPQPDSPTSSGNDMNRGEQKPMSSDTGANQLAPPTDIMTSENSTPILKHDDTQQTPAVRNLTNILQTYGLSEQKDSLKPKEKIKSIFTVPNKKQKVQVHVDYPKPKFLEFMNKPLSRVLAPPEHATESSVSPKNETTPDVRGAIVPKNNTESSKGRQANQTEDKAGSTRESLENWENLKDDLHYEDVDEQKKPELKKEESNQNRDGLFKQNKEDPWLKHLKVADEVEQQNDRIDNLVQQNGIGNLSALEPMQPGQFPNKLADRILEKNEEIMKLGESLFPKDDNKKKPNTKQIISQYPTPAMTFWKAPVKNSPDNRMDLLKGLGRNDVSAFANSPEIYNAKSIDTPIGSVLSPGVARFDEKSVPPIKETNTLVQNAQSSISKLMEEKNHGLNENIFGGVNSLNNLQLFKKENKAAAVKDQQKQVYQKPKPLQQSTNNVNQNQLLVNPALSVASKQSQNQNRFAQQPYQVKLPQKAVKPQSKQNQYRAQPSSKPKGPSIAVFDLAFQDPKSRIKTKTSAKATATGNAAALSTSKSDANVNGETSSSYSEKAAGLKQKVQELRHNTQRKQGSRNSYGWGNGQGYGYGKTSFGKGGGHAWAGDNYDTGLWNPGQAGYDTSGNSNHHRPQRQPSGTAGTSS</sequence>
<feature type="compositionally biased region" description="Polar residues" evidence="1">
    <location>
        <begin position="684"/>
        <end position="698"/>
    </location>
</feature>
<reference evidence="3" key="1">
    <citation type="submission" date="2021-01" db="UniProtKB">
        <authorList>
            <consortium name="EnsemblMetazoa"/>
        </authorList>
    </citation>
    <scope>IDENTIFICATION</scope>
</reference>
<feature type="compositionally biased region" description="Low complexity" evidence="1">
    <location>
        <begin position="668"/>
        <end position="683"/>
    </location>
</feature>
<feature type="signal peptide" evidence="2">
    <location>
        <begin position="1"/>
        <end position="19"/>
    </location>
</feature>
<keyword evidence="2" id="KW-0732">Signal</keyword>
<feature type="region of interest" description="Disordered" evidence="1">
    <location>
        <begin position="108"/>
        <end position="208"/>
    </location>
</feature>
<dbReference type="EnsemblMetazoa" id="CLYHEMT017656.1">
    <property type="protein sequence ID" value="CLYHEMP017656.1"/>
    <property type="gene ID" value="CLYHEMG017656"/>
</dbReference>
<feature type="region of interest" description="Disordered" evidence="1">
    <location>
        <begin position="622"/>
        <end position="648"/>
    </location>
</feature>
<dbReference type="AlphaFoldDB" id="A0A7M6DNA4"/>
<keyword evidence="4" id="KW-1185">Reference proteome</keyword>
<proteinExistence type="predicted"/>
<accession>A0A7M6DNA4</accession>
<feature type="region of interest" description="Disordered" evidence="1">
    <location>
        <begin position="270"/>
        <end position="363"/>
    </location>
</feature>
<evidence type="ECO:0000256" key="2">
    <source>
        <dbReference type="SAM" id="SignalP"/>
    </source>
</evidence>
<organism evidence="3 4">
    <name type="scientific">Clytia hemisphaerica</name>
    <dbReference type="NCBI Taxonomy" id="252671"/>
    <lineage>
        <taxon>Eukaryota</taxon>
        <taxon>Metazoa</taxon>
        <taxon>Cnidaria</taxon>
        <taxon>Hydrozoa</taxon>
        <taxon>Hydroidolina</taxon>
        <taxon>Leptothecata</taxon>
        <taxon>Obeliida</taxon>
        <taxon>Clytiidae</taxon>
        <taxon>Clytia</taxon>
    </lineage>
</organism>
<evidence type="ECO:0000256" key="1">
    <source>
        <dbReference type="SAM" id="MobiDB-lite"/>
    </source>
</evidence>
<feature type="chain" id="PRO_5029610640" evidence="2">
    <location>
        <begin position="20"/>
        <end position="788"/>
    </location>
</feature>
<feature type="compositionally biased region" description="Polar residues" evidence="1">
    <location>
        <begin position="278"/>
        <end position="288"/>
    </location>
</feature>
<dbReference type="Proteomes" id="UP000594262">
    <property type="component" value="Unplaced"/>
</dbReference>
<feature type="compositionally biased region" description="Basic and acidic residues" evidence="1">
    <location>
        <begin position="312"/>
        <end position="363"/>
    </location>
</feature>
<feature type="compositionally biased region" description="Polar residues" evidence="1">
    <location>
        <begin position="630"/>
        <end position="642"/>
    </location>
</feature>
<evidence type="ECO:0000313" key="3">
    <source>
        <dbReference type="EnsemblMetazoa" id="CLYHEMP017656.1"/>
    </source>
</evidence>
<feature type="compositionally biased region" description="Polar residues" evidence="1">
    <location>
        <begin position="778"/>
        <end position="788"/>
    </location>
</feature>
<evidence type="ECO:0000313" key="4">
    <source>
        <dbReference type="Proteomes" id="UP000594262"/>
    </source>
</evidence>
<name>A0A7M6DNA4_9CNID</name>
<feature type="compositionally biased region" description="Polar residues" evidence="1">
    <location>
        <begin position="146"/>
        <end position="164"/>
    </location>
</feature>
<feature type="compositionally biased region" description="Gly residues" evidence="1">
    <location>
        <begin position="727"/>
        <end position="747"/>
    </location>
</feature>
<protein>
    <submittedName>
        <fullName evidence="3">Uncharacterized protein</fullName>
    </submittedName>
</protein>
<feature type="compositionally biased region" description="Polar residues" evidence="1">
    <location>
        <begin position="298"/>
        <end position="311"/>
    </location>
</feature>